<organism evidence="1 2">
    <name type="scientific">Cannabis sativa</name>
    <name type="common">Hemp</name>
    <name type="synonym">Marijuana</name>
    <dbReference type="NCBI Taxonomy" id="3483"/>
    <lineage>
        <taxon>Eukaryota</taxon>
        <taxon>Viridiplantae</taxon>
        <taxon>Streptophyta</taxon>
        <taxon>Embryophyta</taxon>
        <taxon>Tracheophyta</taxon>
        <taxon>Spermatophyta</taxon>
        <taxon>Magnoliopsida</taxon>
        <taxon>eudicotyledons</taxon>
        <taxon>Gunneridae</taxon>
        <taxon>Pentapetalae</taxon>
        <taxon>rosids</taxon>
        <taxon>fabids</taxon>
        <taxon>Rosales</taxon>
        <taxon>Cannabaceae</taxon>
        <taxon>Cannabis</taxon>
    </lineage>
</organism>
<gene>
    <name evidence="1" type="ORF">G4B88_014017</name>
</gene>
<dbReference type="Proteomes" id="UP000583929">
    <property type="component" value="Unassembled WGS sequence"/>
</dbReference>
<dbReference type="EMBL" id="JAATIQ010000013">
    <property type="protein sequence ID" value="KAF4401176.1"/>
    <property type="molecule type" value="Genomic_DNA"/>
</dbReference>
<keyword evidence="2" id="KW-1185">Reference proteome</keyword>
<comment type="caution">
    <text evidence="1">The sequence shown here is derived from an EMBL/GenBank/DDBJ whole genome shotgun (WGS) entry which is preliminary data.</text>
</comment>
<accession>A0A7J6I1B6</accession>
<protein>
    <submittedName>
        <fullName evidence="1">Uncharacterized protein</fullName>
    </submittedName>
</protein>
<evidence type="ECO:0000313" key="2">
    <source>
        <dbReference type="Proteomes" id="UP000583929"/>
    </source>
</evidence>
<dbReference type="AlphaFoldDB" id="A0A7J6I1B6"/>
<name>A0A7J6I1B6_CANSA</name>
<proteinExistence type="predicted"/>
<reference evidence="1 2" key="1">
    <citation type="journal article" date="2020" name="bioRxiv">
        <title>Sequence and annotation of 42 cannabis genomes reveals extensive copy number variation in cannabinoid synthesis and pathogen resistance genes.</title>
        <authorList>
            <person name="Mckernan K.J."/>
            <person name="Helbert Y."/>
            <person name="Kane L.T."/>
            <person name="Ebling H."/>
            <person name="Zhang L."/>
            <person name="Liu B."/>
            <person name="Eaton Z."/>
            <person name="Mclaughlin S."/>
            <person name="Kingan S."/>
            <person name="Baybayan P."/>
            <person name="Concepcion G."/>
            <person name="Jordan M."/>
            <person name="Riva A."/>
            <person name="Barbazuk W."/>
            <person name="Harkins T."/>
        </authorList>
    </citation>
    <scope>NUCLEOTIDE SEQUENCE [LARGE SCALE GENOMIC DNA]</scope>
    <source>
        <strain evidence="2">cv. Jamaican Lion 4</strain>
        <tissue evidence="1">Leaf</tissue>
    </source>
</reference>
<evidence type="ECO:0000313" key="1">
    <source>
        <dbReference type="EMBL" id="KAF4401176.1"/>
    </source>
</evidence>
<sequence length="304" mass="35473">MGLILDDPDSTIKLAKHYWSTIGNKMISGLNYIVLIHMAVILHKYIQYSTYTSNFSHREHACSKSSDRYKTCSSGTIEKTVDIDKINHSSTFLKRNFDKICQLNDTKKKKKILSKRYFYLLRKYEFSNKDKSTEQNSGIPYTFAFSLFQVLGQKPMNTINCHFPPFSTSHIKLLYQSMKIQYHVNETDLRNCQIMVILASFHKIKSKENNNNYHKGIQILKSILQALISTLPHLLLFPQYSRHTHHSHRPFTRIQPARTRTRLRIGDWTRTRARNGTLTLPRPTSPALPELSQKRVDISLPTHY</sequence>